<dbReference type="Gene3D" id="3.30.160.250">
    <property type="match status" value="1"/>
</dbReference>
<proteinExistence type="predicted"/>
<accession>A0A0X3BMF7</accession>
<dbReference type="SUPFAM" id="SSF143100">
    <property type="entry name" value="TTHA1013/TTHA0281-like"/>
    <property type="match status" value="1"/>
</dbReference>
<reference evidence="1 2" key="1">
    <citation type="submission" date="2016-01" db="EMBL/GenBank/DDBJ databases">
        <authorList>
            <person name="Manzoor S."/>
        </authorList>
    </citation>
    <scope>NUCLEOTIDE SEQUENCE [LARGE SCALE GENOMIC DNA]</scope>
    <source>
        <strain evidence="1">Methanoculleus sp MAB1</strain>
    </source>
</reference>
<sequence length="117" mass="12918">MVSVDGLYPAIEMAGISPDLILKYIAKQVEYHTDHPAPIEYERGESMKVLKVIVEKHPDGYVAYPLGLKGVVIAEGDTYEEALAEVKSAIQFHVESFGNDAFENDDIMETFVAEVAV</sequence>
<dbReference type="AlphaFoldDB" id="A0A0X3BMF7"/>
<name>A0A0X3BMF7_9EURY</name>
<evidence type="ECO:0000313" key="2">
    <source>
        <dbReference type="Proteomes" id="UP000069850"/>
    </source>
</evidence>
<dbReference type="Proteomes" id="UP000069850">
    <property type="component" value="Chromosome 1"/>
</dbReference>
<gene>
    <name evidence="1" type="ORF">MMAB1_2129</name>
</gene>
<evidence type="ECO:0000313" key="1">
    <source>
        <dbReference type="EMBL" id="CVK33342.1"/>
    </source>
</evidence>
<protein>
    <recommendedName>
        <fullName evidence="3">Type II toxin-antitoxin system HicB family antitoxin</fullName>
    </recommendedName>
</protein>
<dbReference type="InterPro" id="IPR035069">
    <property type="entry name" value="TTHA1013/TTHA0281-like"/>
</dbReference>
<evidence type="ECO:0008006" key="3">
    <source>
        <dbReference type="Google" id="ProtNLM"/>
    </source>
</evidence>
<organism evidence="1 2">
    <name type="scientific">Methanoculleus bourgensis</name>
    <dbReference type="NCBI Taxonomy" id="83986"/>
    <lineage>
        <taxon>Archaea</taxon>
        <taxon>Methanobacteriati</taxon>
        <taxon>Methanobacteriota</taxon>
        <taxon>Stenosarchaea group</taxon>
        <taxon>Methanomicrobia</taxon>
        <taxon>Methanomicrobiales</taxon>
        <taxon>Methanomicrobiaceae</taxon>
        <taxon>Methanoculleus</taxon>
    </lineage>
</organism>
<dbReference type="EMBL" id="LT158599">
    <property type="protein sequence ID" value="CVK33342.1"/>
    <property type="molecule type" value="Genomic_DNA"/>
</dbReference>
<dbReference type="KEGG" id="mema:MMAB1_2129"/>